<feature type="signal peptide" evidence="2">
    <location>
        <begin position="1"/>
        <end position="39"/>
    </location>
</feature>
<reference evidence="3" key="1">
    <citation type="submission" date="2021-02" db="EMBL/GenBank/DDBJ databases">
        <authorList>
            <person name="Dougan E. K."/>
            <person name="Rhodes N."/>
            <person name="Thang M."/>
            <person name="Chan C."/>
        </authorList>
    </citation>
    <scope>NUCLEOTIDE SEQUENCE</scope>
</reference>
<sequence length="767" mass="82581">MVDSCRLASTIRFAKQPLVAPPSLLLLPLFLHWLSLAESSPGDLQQHSLAQAADRLAEQALESLVRPGALISADGSHGGPSLEDAQHSLEAGGRHGLLALLYLAGVPDVRGRLDFPWGFPRNISSGMEHLAKAVSGPRKRVGDGGGDPWAFSVLGLLLSLGWPGLDELRLEVMPGPEVRVVNPSALLSLAQSARQSSKGSSGQKPSRRTKAFDRAGAAYWEAAERKEPLGSIAFASLVRRGLTEVPMEWEWDASKDDREVELPVLARAPEVLVARGAALGSSSPERACRALGTMLGVATEASHNEQPLLDKAALTWKAWRHRQQRMPEDEEWELTKEHVEFVRHAADVVKEPEKMREMAAIHFTGHTEGKVEQNKEKAESYWAQAAKQGDVWSAWHAALSFISDGRHEAAEPFLDIVGNASAGPLTYMAVHFKHRIGIGVPKDPQLAGLFLKASADLGNSNAQLILAHSYMGYRHGNMAGVEPPGGDNKAAALVYYKAAAANGRLVPKLNVALLTAQGADPEVRDRGMQCVLAYRQLADVVHTAHPGAHLLFAHARRAYDLGDSEGSRLRFALLSDGGFLFAHLNAAWLWDQESASQHAYFYQRRAASSGHPLSMSDLSARLIRTATALSESDSSQISETRLLQASAYRWSALAAEQGDARGIFDQAFMLQFGLGVAQNETLARELYGQLLGGGSGWPARVAALSWLGFSQARTYFLSLRDSSREVVEAATTAAAALADGARTFMAAVGASVGLIPQKKDASSSDAS</sequence>
<proteinExistence type="inferred from homology"/>
<dbReference type="SMART" id="SM00671">
    <property type="entry name" value="SEL1"/>
    <property type="match status" value="4"/>
</dbReference>
<gene>
    <name evidence="3" type="ORF">PGLA2088_LOCUS1782</name>
</gene>
<dbReference type="AlphaFoldDB" id="A0A813HL25"/>
<protein>
    <submittedName>
        <fullName evidence="3">Uncharacterized protein</fullName>
    </submittedName>
</protein>
<dbReference type="InterPro" id="IPR050767">
    <property type="entry name" value="Sel1_AlgK"/>
</dbReference>
<dbReference type="EMBL" id="CAJNNW010001401">
    <property type="protein sequence ID" value="CAE8638162.1"/>
    <property type="molecule type" value="Genomic_DNA"/>
</dbReference>
<evidence type="ECO:0000313" key="3">
    <source>
        <dbReference type="EMBL" id="CAE8638162.1"/>
    </source>
</evidence>
<comment type="similarity">
    <text evidence="1">Belongs to the sel-1 family.</text>
</comment>
<evidence type="ECO:0000313" key="4">
    <source>
        <dbReference type="Proteomes" id="UP000626109"/>
    </source>
</evidence>
<organism evidence="3 4">
    <name type="scientific">Polarella glacialis</name>
    <name type="common">Dinoflagellate</name>
    <dbReference type="NCBI Taxonomy" id="89957"/>
    <lineage>
        <taxon>Eukaryota</taxon>
        <taxon>Sar</taxon>
        <taxon>Alveolata</taxon>
        <taxon>Dinophyceae</taxon>
        <taxon>Suessiales</taxon>
        <taxon>Suessiaceae</taxon>
        <taxon>Polarella</taxon>
    </lineage>
</organism>
<dbReference type="InterPro" id="IPR011990">
    <property type="entry name" value="TPR-like_helical_dom_sf"/>
</dbReference>
<dbReference type="PANTHER" id="PTHR11102:SF160">
    <property type="entry name" value="ERAD-ASSOCIATED E3 UBIQUITIN-PROTEIN LIGASE COMPONENT HRD3"/>
    <property type="match status" value="1"/>
</dbReference>
<comment type="caution">
    <text evidence="3">The sequence shown here is derived from an EMBL/GenBank/DDBJ whole genome shotgun (WGS) entry which is preliminary data.</text>
</comment>
<keyword evidence="2" id="KW-0732">Signal</keyword>
<accession>A0A813HL25</accession>
<dbReference type="Proteomes" id="UP000626109">
    <property type="component" value="Unassembled WGS sequence"/>
</dbReference>
<dbReference type="Gene3D" id="1.25.40.10">
    <property type="entry name" value="Tetratricopeptide repeat domain"/>
    <property type="match status" value="1"/>
</dbReference>
<dbReference type="PANTHER" id="PTHR11102">
    <property type="entry name" value="SEL-1-LIKE PROTEIN"/>
    <property type="match status" value="1"/>
</dbReference>
<name>A0A813HL25_POLGL</name>
<evidence type="ECO:0000256" key="2">
    <source>
        <dbReference type="SAM" id="SignalP"/>
    </source>
</evidence>
<evidence type="ECO:0000256" key="1">
    <source>
        <dbReference type="ARBA" id="ARBA00038101"/>
    </source>
</evidence>
<dbReference type="InterPro" id="IPR006597">
    <property type="entry name" value="Sel1-like"/>
</dbReference>
<dbReference type="SUPFAM" id="SSF81901">
    <property type="entry name" value="HCP-like"/>
    <property type="match status" value="1"/>
</dbReference>
<feature type="chain" id="PRO_5032631047" evidence="2">
    <location>
        <begin position="40"/>
        <end position="767"/>
    </location>
</feature>
<dbReference type="Pfam" id="PF08238">
    <property type="entry name" value="Sel1"/>
    <property type="match status" value="5"/>
</dbReference>